<comment type="caution">
    <text evidence="5">The sequence shown here is derived from an EMBL/GenBank/DDBJ whole genome shotgun (WGS) entry which is preliminary data.</text>
</comment>
<dbReference type="InterPro" id="IPR036388">
    <property type="entry name" value="WH-like_DNA-bd_sf"/>
</dbReference>
<reference evidence="5 6" key="1">
    <citation type="submission" date="2023-10" db="EMBL/GenBank/DDBJ databases">
        <title>Development of a sustainable strategy for remediation of hydrocarbon-contaminated territories based on the waste exchange concept.</title>
        <authorList>
            <person name="Krivoruchko A."/>
        </authorList>
    </citation>
    <scope>NUCLEOTIDE SEQUENCE [LARGE SCALE GENOMIC DNA]</scope>
    <source>
        <strain evidence="5 6">IEGM 1203</strain>
    </source>
</reference>
<dbReference type="CDD" id="cd07377">
    <property type="entry name" value="WHTH_GntR"/>
    <property type="match status" value="1"/>
</dbReference>
<accession>A0ABU4C4K1</accession>
<dbReference type="InterPro" id="IPR050679">
    <property type="entry name" value="Bact_HTH_transcr_reg"/>
</dbReference>
<feature type="domain" description="HTH gntR-type" evidence="4">
    <location>
        <begin position="9"/>
        <end position="77"/>
    </location>
</feature>
<dbReference type="SUPFAM" id="SSF64288">
    <property type="entry name" value="Chorismate lyase-like"/>
    <property type="match status" value="1"/>
</dbReference>
<dbReference type="InterPro" id="IPR036390">
    <property type="entry name" value="WH_DNA-bd_sf"/>
</dbReference>
<dbReference type="PANTHER" id="PTHR44846:SF1">
    <property type="entry name" value="MANNOSYL-D-GLYCERATE TRANSPORT_METABOLISM SYSTEM REPRESSOR MNGR-RELATED"/>
    <property type="match status" value="1"/>
</dbReference>
<name>A0ABU4C4K1_RHOGO</name>
<proteinExistence type="predicted"/>
<dbReference type="Proteomes" id="UP001185927">
    <property type="component" value="Unassembled WGS sequence"/>
</dbReference>
<dbReference type="SUPFAM" id="SSF46785">
    <property type="entry name" value="Winged helix' DNA-binding domain"/>
    <property type="match status" value="1"/>
</dbReference>
<dbReference type="SMART" id="SM00345">
    <property type="entry name" value="HTH_GNTR"/>
    <property type="match status" value="1"/>
</dbReference>
<dbReference type="Pfam" id="PF00392">
    <property type="entry name" value="GntR"/>
    <property type="match status" value="1"/>
</dbReference>
<evidence type="ECO:0000313" key="6">
    <source>
        <dbReference type="Proteomes" id="UP001185927"/>
    </source>
</evidence>
<dbReference type="Gene3D" id="1.10.10.10">
    <property type="entry name" value="Winged helix-like DNA-binding domain superfamily/Winged helix DNA-binding domain"/>
    <property type="match status" value="1"/>
</dbReference>
<evidence type="ECO:0000256" key="1">
    <source>
        <dbReference type="ARBA" id="ARBA00023015"/>
    </source>
</evidence>
<dbReference type="InterPro" id="IPR011663">
    <property type="entry name" value="UTRA"/>
</dbReference>
<keyword evidence="3" id="KW-0804">Transcription</keyword>
<sequence length="238" mass="26545">MTQQADSRLPLHARLKDDLNRRISTGEWGPQGALPSEAELATAYDVSVGTMRRVLGEFVAEGVLVRRQGRGTFVRRPSFDNALFRFFRARGDDNRVPNARILGRDRERPTVQVAEALGKPAQVLHLHRLRLWDSTPFLVEDIWVPLPQFDHLADIDIDDIGALLYPAYERLTGLVVGAASEELSVSSADPATAALLGCEPGEALMRIERLARTYAGEVIEYRVSHGVASAFRYRLELQ</sequence>
<dbReference type="Pfam" id="PF07702">
    <property type="entry name" value="UTRA"/>
    <property type="match status" value="1"/>
</dbReference>
<dbReference type="InterPro" id="IPR000524">
    <property type="entry name" value="Tscrpt_reg_HTH_GntR"/>
</dbReference>
<keyword evidence="2" id="KW-0238">DNA-binding</keyword>
<keyword evidence="6" id="KW-1185">Reference proteome</keyword>
<organism evidence="5 6">
    <name type="scientific">Rhodococcus globerulus</name>
    <dbReference type="NCBI Taxonomy" id="33008"/>
    <lineage>
        <taxon>Bacteria</taxon>
        <taxon>Bacillati</taxon>
        <taxon>Actinomycetota</taxon>
        <taxon>Actinomycetes</taxon>
        <taxon>Mycobacteriales</taxon>
        <taxon>Nocardiaceae</taxon>
        <taxon>Rhodococcus</taxon>
    </lineage>
</organism>
<dbReference type="InterPro" id="IPR028978">
    <property type="entry name" value="Chorismate_lyase_/UTRA_dom_sf"/>
</dbReference>
<dbReference type="RefSeq" id="WP_317545872.1">
    <property type="nucleotide sequence ID" value="NZ_JAWLKB010000046.1"/>
</dbReference>
<keyword evidence="1" id="KW-0805">Transcription regulation</keyword>
<dbReference type="EMBL" id="JAWLKB010000046">
    <property type="protein sequence ID" value="MDV6271430.1"/>
    <property type="molecule type" value="Genomic_DNA"/>
</dbReference>
<evidence type="ECO:0000313" key="5">
    <source>
        <dbReference type="EMBL" id="MDV6271430.1"/>
    </source>
</evidence>
<protein>
    <submittedName>
        <fullName evidence="5">GntR family transcriptional regulator</fullName>
    </submittedName>
</protein>
<dbReference type="Gene3D" id="3.40.1410.10">
    <property type="entry name" value="Chorismate lyase-like"/>
    <property type="match status" value="1"/>
</dbReference>
<evidence type="ECO:0000256" key="2">
    <source>
        <dbReference type="ARBA" id="ARBA00023125"/>
    </source>
</evidence>
<dbReference type="PROSITE" id="PS50949">
    <property type="entry name" value="HTH_GNTR"/>
    <property type="match status" value="1"/>
</dbReference>
<dbReference type="SMART" id="SM00866">
    <property type="entry name" value="UTRA"/>
    <property type="match status" value="1"/>
</dbReference>
<evidence type="ECO:0000256" key="3">
    <source>
        <dbReference type="ARBA" id="ARBA00023163"/>
    </source>
</evidence>
<dbReference type="PANTHER" id="PTHR44846">
    <property type="entry name" value="MANNOSYL-D-GLYCERATE TRANSPORT/METABOLISM SYSTEM REPRESSOR MNGR-RELATED"/>
    <property type="match status" value="1"/>
</dbReference>
<evidence type="ECO:0000259" key="4">
    <source>
        <dbReference type="PROSITE" id="PS50949"/>
    </source>
</evidence>
<gene>
    <name evidence="5" type="ORF">R3Q16_32990</name>
</gene>